<dbReference type="PRINTS" id="PR00344">
    <property type="entry name" value="BCTRLSENSOR"/>
</dbReference>
<dbReference type="Pfam" id="PF14689">
    <property type="entry name" value="SPOB_a"/>
    <property type="match status" value="1"/>
</dbReference>
<organism evidence="11 12">
    <name type="scientific">Paenibacillus sedimenti</name>
    <dbReference type="NCBI Taxonomy" id="2770274"/>
    <lineage>
        <taxon>Bacteria</taxon>
        <taxon>Bacillati</taxon>
        <taxon>Bacillota</taxon>
        <taxon>Bacilli</taxon>
        <taxon>Bacillales</taxon>
        <taxon>Paenibacillaceae</taxon>
        <taxon>Paenibacillus</taxon>
    </lineage>
</organism>
<evidence type="ECO:0000256" key="8">
    <source>
        <dbReference type="ARBA" id="ARBA00023012"/>
    </source>
</evidence>
<keyword evidence="4" id="KW-0808">Transferase</keyword>
<dbReference type="SUPFAM" id="SSF55890">
    <property type="entry name" value="Sporulation response regulatory protein Spo0B"/>
    <property type="match status" value="1"/>
</dbReference>
<comment type="caution">
    <text evidence="11">The sequence shown here is derived from an EMBL/GenBank/DDBJ whole genome shotgun (WGS) entry which is preliminary data.</text>
</comment>
<dbReference type="Gene3D" id="3.30.565.10">
    <property type="entry name" value="Histidine kinase-like ATPase, C-terminal domain"/>
    <property type="match status" value="1"/>
</dbReference>
<proteinExistence type="predicted"/>
<evidence type="ECO:0000256" key="9">
    <source>
        <dbReference type="SAM" id="Phobius"/>
    </source>
</evidence>
<dbReference type="InterPro" id="IPR005467">
    <property type="entry name" value="His_kinase_dom"/>
</dbReference>
<dbReference type="GO" id="GO:0000155">
    <property type="term" value="F:phosphorelay sensor kinase activity"/>
    <property type="evidence" value="ECO:0007669"/>
    <property type="project" value="InterPro"/>
</dbReference>
<protein>
    <recommendedName>
        <fullName evidence="2">histidine kinase</fullName>
        <ecNumber evidence="2">2.7.13.3</ecNumber>
    </recommendedName>
</protein>
<dbReference type="GO" id="GO:0005524">
    <property type="term" value="F:ATP binding"/>
    <property type="evidence" value="ECO:0007669"/>
    <property type="project" value="UniProtKB-KW"/>
</dbReference>
<name>A0A926QIU8_9BACL</name>
<keyword evidence="9" id="KW-0812">Transmembrane</keyword>
<dbReference type="Proteomes" id="UP000650466">
    <property type="component" value="Unassembled WGS sequence"/>
</dbReference>
<evidence type="ECO:0000313" key="12">
    <source>
        <dbReference type="Proteomes" id="UP000650466"/>
    </source>
</evidence>
<reference evidence="11" key="1">
    <citation type="submission" date="2020-09" db="EMBL/GenBank/DDBJ databases">
        <title>Draft Genome Sequence of Paenibacillus sp. WST5.</title>
        <authorList>
            <person name="Bao Z."/>
        </authorList>
    </citation>
    <scope>NUCLEOTIDE SEQUENCE</scope>
    <source>
        <strain evidence="11">WST5</strain>
    </source>
</reference>
<feature type="transmembrane region" description="Helical" evidence="9">
    <location>
        <begin position="109"/>
        <end position="126"/>
    </location>
</feature>
<evidence type="ECO:0000256" key="3">
    <source>
        <dbReference type="ARBA" id="ARBA00022553"/>
    </source>
</evidence>
<keyword evidence="6" id="KW-0418">Kinase</keyword>
<evidence type="ECO:0000313" key="11">
    <source>
        <dbReference type="EMBL" id="MBD0381041.1"/>
    </source>
</evidence>
<keyword evidence="12" id="KW-1185">Reference proteome</keyword>
<dbReference type="PROSITE" id="PS50109">
    <property type="entry name" value="HIS_KIN"/>
    <property type="match status" value="1"/>
</dbReference>
<dbReference type="EMBL" id="JACVVD010000004">
    <property type="protein sequence ID" value="MBD0381041.1"/>
    <property type="molecule type" value="Genomic_DNA"/>
</dbReference>
<dbReference type="SMART" id="SM00387">
    <property type="entry name" value="HATPase_c"/>
    <property type="match status" value="1"/>
</dbReference>
<feature type="transmembrane region" description="Helical" evidence="9">
    <location>
        <begin position="180"/>
        <end position="199"/>
    </location>
</feature>
<gene>
    <name evidence="11" type="ORF">ICC18_13030</name>
</gene>
<dbReference type="Pfam" id="PF02518">
    <property type="entry name" value="HATPase_c"/>
    <property type="match status" value="1"/>
</dbReference>
<accession>A0A926QIU8</accession>
<keyword evidence="9" id="KW-0472">Membrane</keyword>
<dbReference type="InterPro" id="IPR039506">
    <property type="entry name" value="SPOB_a"/>
</dbReference>
<comment type="catalytic activity">
    <reaction evidence="1">
        <text>ATP + protein L-histidine = ADP + protein N-phospho-L-histidine.</text>
        <dbReference type="EC" id="2.7.13.3"/>
    </reaction>
</comment>
<dbReference type="AlphaFoldDB" id="A0A926QIU8"/>
<evidence type="ECO:0000256" key="4">
    <source>
        <dbReference type="ARBA" id="ARBA00022679"/>
    </source>
</evidence>
<dbReference type="PANTHER" id="PTHR40448">
    <property type="entry name" value="TWO-COMPONENT SENSOR HISTIDINE KINASE"/>
    <property type="match status" value="1"/>
</dbReference>
<feature type="transmembrane region" description="Helical" evidence="9">
    <location>
        <begin position="6"/>
        <end position="26"/>
    </location>
</feature>
<evidence type="ECO:0000256" key="1">
    <source>
        <dbReference type="ARBA" id="ARBA00000085"/>
    </source>
</evidence>
<evidence type="ECO:0000256" key="7">
    <source>
        <dbReference type="ARBA" id="ARBA00022840"/>
    </source>
</evidence>
<evidence type="ECO:0000256" key="5">
    <source>
        <dbReference type="ARBA" id="ARBA00022741"/>
    </source>
</evidence>
<evidence type="ECO:0000256" key="6">
    <source>
        <dbReference type="ARBA" id="ARBA00022777"/>
    </source>
</evidence>
<dbReference type="InterPro" id="IPR003594">
    <property type="entry name" value="HATPase_dom"/>
</dbReference>
<dbReference type="EC" id="2.7.13.3" evidence="2"/>
<dbReference type="InterPro" id="IPR004358">
    <property type="entry name" value="Sig_transdc_His_kin-like_C"/>
</dbReference>
<evidence type="ECO:0000259" key="10">
    <source>
        <dbReference type="PROSITE" id="PS50109"/>
    </source>
</evidence>
<dbReference type="SUPFAM" id="SSF55874">
    <property type="entry name" value="ATPase domain of HSP90 chaperone/DNA topoisomerase II/histidine kinase"/>
    <property type="match status" value="1"/>
</dbReference>
<keyword evidence="8" id="KW-0902">Two-component regulatory system</keyword>
<dbReference type="GO" id="GO:0042802">
    <property type="term" value="F:identical protein binding"/>
    <property type="evidence" value="ECO:0007669"/>
    <property type="project" value="TreeGrafter"/>
</dbReference>
<dbReference type="InterPro" id="IPR036890">
    <property type="entry name" value="HATPase_C_sf"/>
</dbReference>
<dbReference type="RefSeq" id="WP_188174850.1">
    <property type="nucleotide sequence ID" value="NZ_JACVVD010000004.1"/>
</dbReference>
<dbReference type="PANTHER" id="PTHR40448:SF1">
    <property type="entry name" value="TWO-COMPONENT SENSOR HISTIDINE KINASE"/>
    <property type="match status" value="1"/>
</dbReference>
<feature type="transmembrane region" description="Helical" evidence="9">
    <location>
        <begin position="56"/>
        <end position="73"/>
    </location>
</feature>
<keyword evidence="5" id="KW-0547">Nucleotide-binding</keyword>
<keyword evidence="7" id="KW-0067">ATP-binding</keyword>
<dbReference type="InterPro" id="IPR016120">
    <property type="entry name" value="Sig_transdc_His_kin_SpoOB"/>
</dbReference>
<keyword evidence="3" id="KW-0597">Phosphoprotein</keyword>
<feature type="transmembrane region" description="Helical" evidence="9">
    <location>
        <begin position="147"/>
        <end position="168"/>
    </location>
</feature>
<feature type="domain" description="Histidine kinase" evidence="10">
    <location>
        <begin position="249"/>
        <end position="421"/>
    </location>
</feature>
<keyword evidence="9" id="KW-1133">Transmembrane helix</keyword>
<dbReference type="Gene3D" id="1.10.287.130">
    <property type="match status" value="1"/>
</dbReference>
<evidence type="ECO:0000256" key="2">
    <source>
        <dbReference type="ARBA" id="ARBA00012438"/>
    </source>
</evidence>
<feature type="transmembrane region" description="Helical" evidence="9">
    <location>
        <begin position="33"/>
        <end position="50"/>
    </location>
</feature>
<sequence length="437" mass="50895">MYNLFLVIPESLVQTNLIFSLFGIQWKAYKKQNFLFIVIFALLTLLMFQLQIQFELSVLVSIFIHTVLMKWLYPFSWNIIFLISITRTAIQNIMGIISIYMMQYTSMDLLVTWTINVIILAIGIFLSVKKLAFFKWFMDHQKQYKQYLILITTLFLFHDDLINLLMIRNIKNPLETSLDVVIVYVLTDLFMAIIIYVIFSFGKKLELKTIDTTERVYFQNLEDFITSVRSQRHDYLNHLQVIGGLLQREEYEDVKQYLNELNAEIRGHEFLLQLDHPPLAALLQTKIEIGYAQHIDIKVDAKTTIPRLDIKSYELVQIVGNLLDNAIDEEIKAPLHNRSIAVTLNRLYDSMLVISVKNTNSRISTENIKKIFNKGYTTKERHQGIGLATAKRLVTKYQGHIEVESGETVGTTFLVFIPYNELRKGLNHVLPGRRSGR</sequence>